<comment type="caution">
    <text evidence="2">The sequence shown here is derived from an EMBL/GenBank/DDBJ whole genome shotgun (WGS) entry which is preliminary data.</text>
</comment>
<reference evidence="2" key="1">
    <citation type="journal article" date="2022" name="bioRxiv">
        <title>Sequencing and chromosome-scale assembly of the giantPleurodeles waltlgenome.</title>
        <authorList>
            <person name="Brown T."/>
            <person name="Elewa A."/>
            <person name="Iarovenko S."/>
            <person name="Subramanian E."/>
            <person name="Araus A.J."/>
            <person name="Petzold A."/>
            <person name="Susuki M."/>
            <person name="Suzuki K.-i.T."/>
            <person name="Hayashi T."/>
            <person name="Toyoda A."/>
            <person name="Oliveira C."/>
            <person name="Osipova E."/>
            <person name="Leigh N.D."/>
            <person name="Simon A."/>
            <person name="Yun M.H."/>
        </authorList>
    </citation>
    <scope>NUCLEOTIDE SEQUENCE</scope>
    <source>
        <strain evidence="2">20211129_DDA</strain>
        <tissue evidence="2">Liver</tissue>
    </source>
</reference>
<dbReference type="EMBL" id="JANPWB010000011">
    <property type="protein sequence ID" value="KAJ1126729.1"/>
    <property type="molecule type" value="Genomic_DNA"/>
</dbReference>
<accession>A0AAV7PHQ3</accession>
<proteinExistence type="predicted"/>
<dbReference type="AlphaFoldDB" id="A0AAV7PHQ3"/>
<gene>
    <name evidence="2" type="ORF">NDU88_005135</name>
</gene>
<organism evidence="2 3">
    <name type="scientific">Pleurodeles waltl</name>
    <name type="common">Iberian ribbed newt</name>
    <dbReference type="NCBI Taxonomy" id="8319"/>
    <lineage>
        <taxon>Eukaryota</taxon>
        <taxon>Metazoa</taxon>
        <taxon>Chordata</taxon>
        <taxon>Craniata</taxon>
        <taxon>Vertebrata</taxon>
        <taxon>Euteleostomi</taxon>
        <taxon>Amphibia</taxon>
        <taxon>Batrachia</taxon>
        <taxon>Caudata</taxon>
        <taxon>Salamandroidea</taxon>
        <taxon>Salamandridae</taxon>
        <taxon>Pleurodelinae</taxon>
        <taxon>Pleurodeles</taxon>
    </lineage>
</organism>
<dbReference type="Proteomes" id="UP001066276">
    <property type="component" value="Chromosome 7"/>
</dbReference>
<protein>
    <submittedName>
        <fullName evidence="2">Uncharacterized protein</fullName>
    </submittedName>
</protein>
<evidence type="ECO:0000313" key="3">
    <source>
        <dbReference type="Proteomes" id="UP001066276"/>
    </source>
</evidence>
<keyword evidence="3" id="KW-1185">Reference proteome</keyword>
<name>A0AAV7PHQ3_PLEWA</name>
<evidence type="ECO:0000256" key="1">
    <source>
        <dbReference type="SAM" id="MobiDB-lite"/>
    </source>
</evidence>
<feature type="region of interest" description="Disordered" evidence="1">
    <location>
        <begin position="14"/>
        <end position="56"/>
    </location>
</feature>
<sequence>MLVSFSLFTGHPGLRRARGGPCPQERGGARGARRVVEATRLPPPPVSRAGETRSPARVSQLPEAAAQHSAVDLSAIFLAPCAHGGAEHAPSVVGALSTRPQAPFLGAQYY</sequence>
<evidence type="ECO:0000313" key="2">
    <source>
        <dbReference type="EMBL" id="KAJ1126729.1"/>
    </source>
</evidence>